<evidence type="ECO:0000256" key="1">
    <source>
        <dbReference type="SAM" id="MobiDB-lite"/>
    </source>
</evidence>
<gene>
    <name evidence="3" type="ORF">Tco_0678700</name>
</gene>
<evidence type="ECO:0000313" key="4">
    <source>
        <dbReference type="Proteomes" id="UP001151760"/>
    </source>
</evidence>
<dbReference type="InterPro" id="IPR021109">
    <property type="entry name" value="Peptidase_aspartic_dom_sf"/>
</dbReference>
<evidence type="ECO:0000259" key="2">
    <source>
        <dbReference type="Pfam" id="PF04811"/>
    </source>
</evidence>
<dbReference type="EMBL" id="BQNB010009481">
    <property type="protein sequence ID" value="GJS64136.1"/>
    <property type="molecule type" value="Genomic_DNA"/>
</dbReference>
<keyword evidence="3" id="KW-0808">Transferase</keyword>
<dbReference type="CDD" id="cd00303">
    <property type="entry name" value="retropepsin_like"/>
    <property type="match status" value="1"/>
</dbReference>
<protein>
    <submittedName>
        <fullName evidence="3">DNA-directed DNA polymerase</fullName>
    </submittedName>
</protein>
<comment type="caution">
    <text evidence="3">The sequence shown here is derived from an EMBL/GenBank/DDBJ whole genome shotgun (WGS) entry which is preliminary data.</text>
</comment>
<dbReference type="Gene3D" id="3.40.50.410">
    <property type="entry name" value="von Willebrand factor, type A domain"/>
    <property type="match status" value="1"/>
</dbReference>
<organism evidence="3 4">
    <name type="scientific">Tanacetum coccineum</name>
    <dbReference type="NCBI Taxonomy" id="301880"/>
    <lineage>
        <taxon>Eukaryota</taxon>
        <taxon>Viridiplantae</taxon>
        <taxon>Streptophyta</taxon>
        <taxon>Embryophyta</taxon>
        <taxon>Tracheophyta</taxon>
        <taxon>Spermatophyta</taxon>
        <taxon>Magnoliopsida</taxon>
        <taxon>eudicotyledons</taxon>
        <taxon>Gunneridae</taxon>
        <taxon>Pentapetalae</taxon>
        <taxon>asterids</taxon>
        <taxon>campanulids</taxon>
        <taxon>Asterales</taxon>
        <taxon>Asteraceae</taxon>
        <taxon>Asteroideae</taxon>
        <taxon>Anthemideae</taxon>
        <taxon>Anthemidinae</taxon>
        <taxon>Tanacetum</taxon>
    </lineage>
</organism>
<feature type="domain" description="Sec23/Sec24 trunk" evidence="2">
    <location>
        <begin position="344"/>
        <end position="405"/>
    </location>
</feature>
<dbReference type="Pfam" id="PF04811">
    <property type="entry name" value="Sec23_trunk"/>
    <property type="match status" value="1"/>
</dbReference>
<reference evidence="3" key="1">
    <citation type="journal article" date="2022" name="Int. J. Mol. Sci.">
        <title>Draft Genome of Tanacetum Coccineum: Genomic Comparison of Closely Related Tanacetum-Family Plants.</title>
        <authorList>
            <person name="Yamashiro T."/>
            <person name="Shiraishi A."/>
            <person name="Nakayama K."/>
            <person name="Satake H."/>
        </authorList>
    </citation>
    <scope>NUCLEOTIDE SEQUENCE</scope>
</reference>
<keyword evidence="3" id="KW-0239">DNA-directed DNA polymerase</keyword>
<dbReference type="SUPFAM" id="SSF53300">
    <property type="entry name" value="vWA-like"/>
    <property type="match status" value="1"/>
</dbReference>
<sequence length="457" mass="50666">MIDCDVKGVTTRGGKTTTQDVHDNDTNVLPKEPVVVELKKPVGSNEKIEKRKRRGSTEEVFGKLEATPQSNLPFIRKHLAQMPKMTKFLKGFLTNKARLEEACKIIMNERCSTVLLNKLPSKEKDPGSFTIPYDIGQLHINNALADLGASISLMPYTMYKKLGLGELKASRMSLELADRSIQYPRGIIENTLIKVDKFILPIDFIILASLEDSRTQSIKRPTTKDDECYGIDDLEDTINEEAHELLANEEPGSFLSRGLEKSIDQSNLECCESTSSDEKNGSDLKNSITYVRLFLANHDIEAATITQESNILILGKSMQELDPGEKPMDQDDDDYKQLNNAWIQIINQRLEELGADPWPVLPGNRSLRCTRVALSVAAGLLAACVSSTGGRIIALVGGPCTKGHGLGPRPILLKHSSRSLLLKLQAMQILDVYTHFAYEEAAILAIPCQKYSDEHSS</sequence>
<dbReference type="PANTHER" id="PTHR33067:SF35">
    <property type="entry name" value="ASPARTIC PEPTIDASE DDI1-TYPE DOMAIN-CONTAINING PROTEIN"/>
    <property type="match status" value="1"/>
</dbReference>
<dbReference type="InterPro" id="IPR036465">
    <property type="entry name" value="vWFA_dom_sf"/>
</dbReference>
<accession>A0ABQ4XFT4</accession>
<dbReference type="PANTHER" id="PTHR33067">
    <property type="entry name" value="RNA-DIRECTED DNA POLYMERASE-RELATED"/>
    <property type="match status" value="1"/>
</dbReference>
<dbReference type="GO" id="GO:0003887">
    <property type="term" value="F:DNA-directed DNA polymerase activity"/>
    <property type="evidence" value="ECO:0007669"/>
    <property type="project" value="UniProtKB-KW"/>
</dbReference>
<proteinExistence type="predicted"/>
<dbReference type="InterPro" id="IPR006896">
    <property type="entry name" value="Sec23/24_trunk_dom"/>
</dbReference>
<feature type="region of interest" description="Disordered" evidence="1">
    <location>
        <begin position="1"/>
        <end position="26"/>
    </location>
</feature>
<dbReference type="Gene3D" id="2.40.70.10">
    <property type="entry name" value="Acid Proteases"/>
    <property type="match status" value="1"/>
</dbReference>
<dbReference type="Proteomes" id="UP001151760">
    <property type="component" value="Unassembled WGS sequence"/>
</dbReference>
<reference evidence="3" key="2">
    <citation type="submission" date="2022-01" db="EMBL/GenBank/DDBJ databases">
        <authorList>
            <person name="Yamashiro T."/>
            <person name="Shiraishi A."/>
            <person name="Satake H."/>
            <person name="Nakayama K."/>
        </authorList>
    </citation>
    <scope>NUCLEOTIDE SEQUENCE</scope>
</reference>
<keyword evidence="3" id="KW-0548">Nucleotidyltransferase</keyword>
<name>A0ABQ4XFT4_9ASTR</name>
<keyword evidence="4" id="KW-1185">Reference proteome</keyword>
<feature type="compositionally biased region" description="Low complexity" evidence="1">
    <location>
        <begin position="7"/>
        <end position="18"/>
    </location>
</feature>
<evidence type="ECO:0000313" key="3">
    <source>
        <dbReference type="EMBL" id="GJS64136.1"/>
    </source>
</evidence>